<dbReference type="EMBL" id="GDRN01087192">
    <property type="protein sequence ID" value="JAI61064.1"/>
    <property type="molecule type" value="Transcribed_RNA"/>
</dbReference>
<evidence type="ECO:0000256" key="1">
    <source>
        <dbReference type="ARBA" id="ARBA00004123"/>
    </source>
</evidence>
<keyword evidence="5" id="KW-0539">Nucleus</keyword>
<proteinExistence type="inferred from homology"/>
<evidence type="ECO:0000256" key="8">
    <source>
        <dbReference type="SAM" id="MobiDB-lite"/>
    </source>
</evidence>
<comment type="function">
    <text evidence="6">Non catalytic subunit of RNase H2, an endonuclease that specifically degrades the RNA of RNA:DNA hybrids. Participates in DNA replication, possibly by mediating the removal of lagging-strand Okazaki fragment RNA primers during DNA replication. Mediates the excision of single ribonucleotides from DNA:RNA duplexes.</text>
</comment>
<evidence type="ECO:0000313" key="11">
    <source>
        <dbReference type="EMBL" id="JAI61064.1"/>
    </source>
</evidence>
<comment type="similarity">
    <text evidence="2">Belongs to the RNase H2 subunit B family.</text>
</comment>
<dbReference type="InterPro" id="IPR040456">
    <property type="entry name" value="RNase_H2_suB"/>
</dbReference>
<dbReference type="AlphaFoldDB" id="A0A0N7ZBA0"/>
<reference evidence="11" key="1">
    <citation type="submission" date="2015-09" db="EMBL/GenBank/DDBJ databases">
        <title>Scylla olivacea transcriptome.</title>
        <authorList>
            <person name="Ikhwanuddin M."/>
        </authorList>
    </citation>
    <scope>NUCLEOTIDE SEQUENCE</scope>
</reference>
<evidence type="ECO:0000256" key="7">
    <source>
        <dbReference type="ARBA" id="ARBA00033464"/>
    </source>
</evidence>
<evidence type="ECO:0000256" key="5">
    <source>
        <dbReference type="ARBA" id="ARBA00023242"/>
    </source>
</evidence>
<feature type="domain" description="Ribonuclease H2 subunit B wHTH" evidence="9">
    <location>
        <begin position="102"/>
        <end position="226"/>
    </location>
</feature>
<dbReference type="PANTHER" id="PTHR13383">
    <property type="entry name" value="RIBONUCLEASE H2 SUBUNIT B"/>
    <property type="match status" value="1"/>
</dbReference>
<evidence type="ECO:0000256" key="6">
    <source>
        <dbReference type="ARBA" id="ARBA00024778"/>
    </source>
</evidence>
<dbReference type="CDD" id="cd09270">
    <property type="entry name" value="RNase_H2-B"/>
    <property type="match status" value="1"/>
</dbReference>
<feature type="compositionally biased region" description="Basic and acidic residues" evidence="8">
    <location>
        <begin position="253"/>
        <end position="263"/>
    </location>
</feature>
<organism evidence="11">
    <name type="scientific">Scylla olivacea</name>
    <name type="common">Orange mud crab</name>
    <name type="synonym">Cancer olivacea</name>
    <dbReference type="NCBI Taxonomy" id="85551"/>
    <lineage>
        <taxon>Eukaryota</taxon>
        <taxon>Metazoa</taxon>
        <taxon>Ecdysozoa</taxon>
        <taxon>Arthropoda</taxon>
        <taxon>Crustacea</taxon>
        <taxon>Multicrustacea</taxon>
        <taxon>Malacostraca</taxon>
        <taxon>Eumalacostraca</taxon>
        <taxon>Eucarida</taxon>
        <taxon>Decapoda</taxon>
        <taxon>Pleocyemata</taxon>
        <taxon>Brachyura</taxon>
        <taxon>Eubrachyura</taxon>
        <taxon>Portunoidea</taxon>
        <taxon>Portunidae</taxon>
        <taxon>Portuninae</taxon>
        <taxon>Scylla</taxon>
    </lineage>
</organism>
<dbReference type="Pfam" id="PF17745">
    <property type="entry name" value="Ydr279_N"/>
    <property type="match status" value="1"/>
</dbReference>
<dbReference type="GO" id="GO:0032299">
    <property type="term" value="C:ribonuclease H2 complex"/>
    <property type="evidence" value="ECO:0007669"/>
    <property type="project" value="InterPro"/>
</dbReference>
<dbReference type="PANTHER" id="PTHR13383:SF11">
    <property type="entry name" value="RIBONUCLEASE H2 SUBUNIT B"/>
    <property type="match status" value="1"/>
</dbReference>
<sequence length="300" mass="33391">MPRSPSKRGQRVKEDAAASESVTKSLHKIAFVRDSLLSSANTEVVRLRNPHTDSGSMYVVDKDKKAVHEIMAFDEGFRCWFIGQTVESHGKLHMISPVDVTYLILPYLMKASRIVPLEHLLEDEEFPDLSCLDCVASDKDFSHVADNKGTSDLKAWKYNEQSTLEWLSGRVYRLSSLLQEKKVPTSTAQSLTYICPMNPEQAKEAYTVLAHGIISEYIPPELATKLHKHLKLPEKSVKPKVLGNAENQGAKKQRLEGPTDDYSKDNMAGVKGKVVMTAKEKALAKSAVGSKSILSFFGKK</sequence>
<dbReference type="Pfam" id="PF09468">
    <property type="entry name" value="RNase_H2-Ydr279"/>
    <property type="match status" value="1"/>
</dbReference>
<name>A0A0N7ZBA0_SCYOL</name>
<evidence type="ECO:0000259" key="9">
    <source>
        <dbReference type="Pfam" id="PF09468"/>
    </source>
</evidence>
<accession>A0A0N7ZBA0</accession>
<feature type="domain" description="Rnh202 triple barrel" evidence="10">
    <location>
        <begin position="39"/>
        <end position="99"/>
    </location>
</feature>
<comment type="subcellular location">
    <subcellularLocation>
        <location evidence="1">Nucleus</location>
    </subcellularLocation>
</comment>
<evidence type="ECO:0000259" key="10">
    <source>
        <dbReference type="Pfam" id="PF17745"/>
    </source>
</evidence>
<dbReference type="InterPro" id="IPR041195">
    <property type="entry name" value="Rnh202_N"/>
</dbReference>
<dbReference type="GO" id="GO:0005654">
    <property type="term" value="C:nucleoplasm"/>
    <property type="evidence" value="ECO:0007669"/>
    <property type="project" value="TreeGrafter"/>
</dbReference>
<protein>
    <recommendedName>
        <fullName evidence="4">Ribonuclease H2 subunit B</fullName>
    </recommendedName>
    <alternativeName>
        <fullName evidence="7">Ribonuclease HI subunit B</fullName>
    </alternativeName>
</protein>
<dbReference type="InterPro" id="IPR019024">
    <property type="entry name" value="RNase_H2_suB_wHTH"/>
</dbReference>
<dbReference type="Gene3D" id="1.10.20.120">
    <property type="match status" value="1"/>
</dbReference>
<dbReference type="Gene3D" id="2.20.25.530">
    <property type="match status" value="1"/>
</dbReference>
<evidence type="ECO:0000256" key="3">
    <source>
        <dbReference type="ARBA" id="ARBA00011277"/>
    </source>
</evidence>
<feature type="region of interest" description="Disordered" evidence="8">
    <location>
        <begin position="237"/>
        <end position="263"/>
    </location>
</feature>
<evidence type="ECO:0000256" key="4">
    <source>
        <dbReference type="ARBA" id="ARBA00019062"/>
    </source>
</evidence>
<dbReference type="GO" id="GO:0006401">
    <property type="term" value="P:RNA catabolic process"/>
    <property type="evidence" value="ECO:0007669"/>
    <property type="project" value="TreeGrafter"/>
</dbReference>
<evidence type="ECO:0000256" key="2">
    <source>
        <dbReference type="ARBA" id="ARBA00009823"/>
    </source>
</evidence>
<comment type="subunit">
    <text evidence="3">The RNase H2 complex is a heterotrimer composed of the catalytic subunit RNASEH2A and the non-catalytic subunits RNASEH2B and RNASEH2C.</text>
</comment>